<accession>A0AAV5B0Y5</accession>
<keyword evidence="4" id="KW-1185">Reference proteome</keyword>
<keyword evidence="1" id="KW-0472">Membrane</keyword>
<dbReference type="Pfam" id="PF13529">
    <property type="entry name" value="Peptidase_C39_2"/>
    <property type="match status" value="1"/>
</dbReference>
<organism evidence="3 4">
    <name type="scientific">Granulimonas faecalis</name>
    <dbReference type="NCBI Taxonomy" id="2894155"/>
    <lineage>
        <taxon>Bacteria</taxon>
        <taxon>Bacillati</taxon>
        <taxon>Actinomycetota</taxon>
        <taxon>Coriobacteriia</taxon>
        <taxon>Coriobacteriales</taxon>
        <taxon>Kribbibacteriaceae</taxon>
        <taxon>Granulimonas</taxon>
    </lineage>
</organism>
<dbReference type="Gene3D" id="3.90.70.10">
    <property type="entry name" value="Cysteine proteinases"/>
    <property type="match status" value="1"/>
</dbReference>
<dbReference type="EMBL" id="BQKC01000001">
    <property type="protein sequence ID" value="GJM54594.1"/>
    <property type="molecule type" value="Genomic_DNA"/>
</dbReference>
<comment type="caution">
    <text evidence="3">The sequence shown here is derived from an EMBL/GenBank/DDBJ whole genome shotgun (WGS) entry which is preliminary data.</text>
</comment>
<protein>
    <recommendedName>
        <fullName evidence="2">Peptidase C39-like domain-containing protein</fullName>
    </recommendedName>
</protein>
<keyword evidence="1" id="KW-0812">Transmembrane</keyword>
<keyword evidence="1" id="KW-1133">Transmembrane helix</keyword>
<gene>
    <name evidence="3" type="ORF">ATOP_02490</name>
</gene>
<dbReference type="Proteomes" id="UP001055025">
    <property type="component" value="Unassembled WGS sequence"/>
</dbReference>
<dbReference type="AlphaFoldDB" id="A0AAV5B0Y5"/>
<reference evidence="3" key="1">
    <citation type="journal article" date="2022" name="Int. J. Syst. Evol. Microbiol.">
        <title>Granulimonas faecalis gen. nov., sp. nov., and Leptogranulimonas caecicola gen. nov., sp. nov., novel lactate-producing Atopobiaceae bacteria isolated from mouse intestines, and an emended description of the family Atopobiaceae.</title>
        <authorList>
            <person name="Morinaga K."/>
            <person name="Kusada H."/>
            <person name="Sakamoto S."/>
            <person name="Murakami T."/>
            <person name="Toyoda A."/>
            <person name="Mori H."/>
            <person name="Meng X.Y."/>
            <person name="Takashino M."/>
            <person name="Murotomi K."/>
            <person name="Tamaki H."/>
        </authorList>
    </citation>
    <scope>NUCLEOTIDE SEQUENCE</scope>
    <source>
        <strain evidence="3">OPF53</strain>
    </source>
</reference>
<feature type="domain" description="Peptidase C39-like" evidence="2">
    <location>
        <begin position="82"/>
        <end position="214"/>
    </location>
</feature>
<evidence type="ECO:0000313" key="4">
    <source>
        <dbReference type="Proteomes" id="UP001055025"/>
    </source>
</evidence>
<evidence type="ECO:0000313" key="3">
    <source>
        <dbReference type="EMBL" id="GJM54594.1"/>
    </source>
</evidence>
<dbReference type="InterPro" id="IPR039564">
    <property type="entry name" value="Peptidase_C39-like"/>
</dbReference>
<dbReference type="RefSeq" id="WP_204407926.1">
    <property type="nucleotide sequence ID" value="NZ_BQKC01000001.1"/>
</dbReference>
<proteinExistence type="predicted"/>
<name>A0AAV5B0Y5_9ACTN</name>
<sequence>MDTRPTTVAANPYPDESAAFPAPASWQEPPHRRVGAMVLMVLAAVVALCLVAVAFGLAGTAARAADGSWASDPAGQWRQGSVPRLYQTDPAWSGEPYAGQTVGEAGCGPTCLSAVYVAVTGRGDLTPVDAARLSERGGHVTDGLTAWTLMDEGAASVGLASRPVAADAGAVRAELAAGRPVIASMGPGDFTSSGHFIVLTAVDDAGRLQVMDPNSEPRTEQPWNLERTLSQARALWSFSKA</sequence>
<feature type="transmembrane region" description="Helical" evidence="1">
    <location>
        <begin position="34"/>
        <end position="58"/>
    </location>
</feature>
<evidence type="ECO:0000259" key="2">
    <source>
        <dbReference type="Pfam" id="PF13529"/>
    </source>
</evidence>
<evidence type="ECO:0000256" key="1">
    <source>
        <dbReference type="SAM" id="Phobius"/>
    </source>
</evidence>